<dbReference type="KEGG" id="spat:A0O21_01725"/>
<dbReference type="OrthoDB" id="2242751at2"/>
<dbReference type="AlphaFoldDB" id="A0A172QAE2"/>
<dbReference type="Pfam" id="PF06133">
    <property type="entry name" value="Com_YlbF"/>
    <property type="match status" value="1"/>
</dbReference>
<evidence type="ECO:0008006" key="4">
    <source>
        <dbReference type="Google" id="ProtNLM"/>
    </source>
</evidence>
<keyword evidence="3" id="KW-1185">Reference proteome</keyword>
<reference evidence="2 3" key="1">
    <citation type="journal article" date="2016" name="Int. J. Syst. Evol. Microbiol.">
        <title>Streptococcuspantholopis sp. nov., isolated from faeces of the Tibetan antelope (Pantholops hodgsonii).</title>
        <authorList>
            <person name="Bai X."/>
            <person name="Xiong Y."/>
            <person name="Lu S."/>
            <person name="Jin D."/>
            <person name="Lai X."/>
            <person name="Yang J."/>
            <person name="Niu L."/>
            <person name="Hu S."/>
            <person name="Meng X."/>
            <person name="Pu J."/>
            <person name="Ye C."/>
            <person name="Xu J."/>
        </authorList>
    </citation>
    <scope>NUCLEOTIDE SEQUENCE [LARGE SCALE GENOMIC DNA]</scope>
    <source>
        <strain evidence="2 3">TA 26</strain>
    </source>
</reference>
<dbReference type="RefSeq" id="WP_067065019.1">
    <property type="nucleotide sequence ID" value="NZ_CP014699.1"/>
</dbReference>
<sequence>MLKIDDQLLAIEDAMDDVLKAFLSLEMVKQYRQAKQDFLADSSLQQEIQAFQRLQENYEAIKPYEVKRDEAYALRKKLLVQKRAIDMNSRLIRYRRLEVDMQTLLAELSQKISAAVSSDVFVDTGLPLAPHKRPHKSGRGNNIRERGENHAETRG</sequence>
<gene>
    <name evidence="2" type="ORF">A0O21_01725</name>
</gene>
<proteinExistence type="predicted"/>
<dbReference type="InterPro" id="IPR052767">
    <property type="entry name" value="Bact_com_dev_regulator"/>
</dbReference>
<reference evidence="3" key="2">
    <citation type="submission" date="2016-03" db="EMBL/GenBank/DDBJ databases">
        <title>Streptococcus antelopensis sp. nov., isolated from the feces of the Tibetan antelope (Pantholops hodgsonii) in Hoh Xil National Nature Reserve, Qinghai, China.</title>
        <authorList>
            <person name="Bai X."/>
        </authorList>
    </citation>
    <scope>NUCLEOTIDE SEQUENCE [LARGE SCALE GENOMIC DNA]</scope>
    <source>
        <strain evidence="3">TA 26</strain>
    </source>
</reference>
<dbReference type="PANTHER" id="PTHR38448:SF2">
    <property type="entry name" value="REGULATORY PROTEIN YLBF"/>
    <property type="match status" value="1"/>
</dbReference>
<accession>A0A172QAE2</accession>
<dbReference type="EMBL" id="CP014699">
    <property type="protein sequence ID" value="AND80387.1"/>
    <property type="molecule type" value="Genomic_DNA"/>
</dbReference>
<protein>
    <recommendedName>
        <fullName evidence="4">YlbF family regulator</fullName>
    </recommendedName>
</protein>
<dbReference type="InterPro" id="IPR023378">
    <property type="entry name" value="YheA/YmcA-like_dom_sf"/>
</dbReference>
<feature type="region of interest" description="Disordered" evidence="1">
    <location>
        <begin position="126"/>
        <end position="155"/>
    </location>
</feature>
<dbReference type="Proteomes" id="UP000077317">
    <property type="component" value="Chromosome"/>
</dbReference>
<name>A0A172QAE2_9STRE</name>
<dbReference type="Gene3D" id="1.20.1500.10">
    <property type="entry name" value="YheA/YmcA-like"/>
    <property type="match status" value="1"/>
</dbReference>
<organism evidence="2 3">
    <name type="scientific">Streptococcus pantholopis</name>
    <dbReference type="NCBI Taxonomy" id="1811193"/>
    <lineage>
        <taxon>Bacteria</taxon>
        <taxon>Bacillati</taxon>
        <taxon>Bacillota</taxon>
        <taxon>Bacilli</taxon>
        <taxon>Lactobacillales</taxon>
        <taxon>Streptococcaceae</taxon>
        <taxon>Streptococcus</taxon>
    </lineage>
</organism>
<dbReference type="PANTHER" id="PTHR38448">
    <property type="entry name" value="REGULATORY PROTEIN YLBF-RELATED"/>
    <property type="match status" value="1"/>
</dbReference>
<evidence type="ECO:0000313" key="2">
    <source>
        <dbReference type="EMBL" id="AND80387.1"/>
    </source>
</evidence>
<dbReference type="STRING" id="1811193.A0O21_01725"/>
<dbReference type="InterPro" id="IPR010368">
    <property type="entry name" value="Com_YlbF"/>
</dbReference>
<feature type="compositionally biased region" description="Basic and acidic residues" evidence="1">
    <location>
        <begin position="142"/>
        <end position="155"/>
    </location>
</feature>
<dbReference type="SUPFAM" id="SSF158622">
    <property type="entry name" value="YheA/YmcA-like"/>
    <property type="match status" value="1"/>
</dbReference>
<evidence type="ECO:0000313" key="3">
    <source>
        <dbReference type="Proteomes" id="UP000077317"/>
    </source>
</evidence>
<evidence type="ECO:0000256" key="1">
    <source>
        <dbReference type="SAM" id="MobiDB-lite"/>
    </source>
</evidence>